<dbReference type="RefSeq" id="WP_185664503.1">
    <property type="nucleotide sequence ID" value="NZ_JACLAW010000008.1"/>
</dbReference>
<evidence type="ECO:0000256" key="5">
    <source>
        <dbReference type="ARBA" id="ARBA00022692"/>
    </source>
</evidence>
<dbReference type="InterPro" id="IPR000531">
    <property type="entry name" value="Beta-barrel_TonB"/>
</dbReference>
<keyword evidence="5 11" id="KW-0812">Transmembrane</keyword>
<keyword evidence="10 11" id="KW-0998">Cell outer membrane</keyword>
<name>A0A7X1KM31_9SPHN</name>
<evidence type="ECO:0000256" key="2">
    <source>
        <dbReference type="ARBA" id="ARBA00022448"/>
    </source>
</evidence>
<keyword evidence="7" id="KW-0406">Ion transport</keyword>
<dbReference type="InterPro" id="IPR012910">
    <property type="entry name" value="Plug_dom"/>
</dbReference>
<dbReference type="InterPro" id="IPR036942">
    <property type="entry name" value="Beta-barrel_TonB_sf"/>
</dbReference>
<comment type="caution">
    <text evidence="17">The sequence shown here is derived from an EMBL/GenBank/DDBJ whole genome shotgun (WGS) entry which is preliminary data.</text>
</comment>
<dbReference type="SUPFAM" id="SSF56935">
    <property type="entry name" value="Porins"/>
    <property type="match status" value="1"/>
</dbReference>
<evidence type="ECO:0000259" key="15">
    <source>
        <dbReference type="Pfam" id="PF00593"/>
    </source>
</evidence>
<dbReference type="PANTHER" id="PTHR32552">
    <property type="entry name" value="FERRICHROME IRON RECEPTOR-RELATED"/>
    <property type="match status" value="1"/>
</dbReference>
<organism evidence="17 18">
    <name type="scientific">Novosphingobium flavum</name>
    <dbReference type="NCBI Taxonomy" id="1778672"/>
    <lineage>
        <taxon>Bacteria</taxon>
        <taxon>Pseudomonadati</taxon>
        <taxon>Pseudomonadota</taxon>
        <taxon>Alphaproteobacteria</taxon>
        <taxon>Sphingomonadales</taxon>
        <taxon>Sphingomonadaceae</taxon>
        <taxon>Novosphingobium</taxon>
    </lineage>
</organism>
<keyword evidence="14" id="KW-0732">Signal</keyword>
<proteinExistence type="inferred from homology"/>
<evidence type="ECO:0000256" key="14">
    <source>
        <dbReference type="SAM" id="SignalP"/>
    </source>
</evidence>
<evidence type="ECO:0000256" key="8">
    <source>
        <dbReference type="ARBA" id="ARBA00023077"/>
    </source>
</evidence>
<keyword evidence="3 11" id="KW-1134">Transmembrane beta strand</keyword>
<evidence type="ECO:0000313" key="18">
    <source>
        <dbReference type="Proteomes" id="UP000566813"/>
    </source>
</evidence>
<feature type="chain" id="PRO_5031094800" evidence="14">
    <location>
        <begin position="26"/>
        <end position="865"/>
    </location>
</feature>
<gene>
    <name evidence="17" type="ORF">H7F51_11825</name>
</gene>
<protein>
    <submittedName>
        <fullName evidence="17">TonB-dependent receptor</fullName>
    </submittedName>
</protein>
<dbReference type="Gene3D" id="2.40.170.20">
    <property type="entry name" value="TonB-dependent receptor, beta-barrel domain"/>
    <property type="match status" value="1"/>
</dbReference>
<keyword evidence="17" id="KW-0675">Receptor</keyword>
<comment type="subcellular location">
    <subcellularLocation>
        <location evidence="1 11">Cell outer membrane</location>
        <topology evidence="1 11">Multi-pass membrane protein</topology>
    </subcellularLocation>
</comment>
<evidence type="ECO:0000256" key="10">
    <source>
        <dbReference type="ARBA" id="ARBA00023237"/>
    </source>
</evidence>
<evidence type="ECO:0000256" key="11">
    <source>
        <dbReference type="PROSITE-ProRule" id="PRU01360"/>
    </source>
</evidence>
<evidence type="ECO:0000256" key="13">
    <source>
        <dbReference type="SAM" id="MobiDB-lite"/>
    </source>
</evidence>
<feature type="region of interest" description="Disordered" evidence="13">
    <location>
        <begin position="49"/>
        <end position="68"/>
    </location>
</feature>
<dbReference type="Pfam" id="PF07715">
    <property type="entry name" value="Plug"/>
    <property type="match status" value="1"/>
</dbReference>
<dbReference type="GO" id="GO:0006826">
    <property type="term" value="P:iron ion transport"/>
    <property type="evidence" value="ECO:0007669"/>
    <property type="project" value="UniProtKB-KW"/>
</dbReference>
<feature type="domain" description="TonB-dependent receptor-like beta-barrel" evidence="15">
    <location>
        <begin position="331"/>
        <end position="827"/>
    </location>
</feature>
<evidence type="ECO:0000259" key="16">
    <source>
        <dbReference type="Pfam" id="PF07715"/>
    </source>
</evidence>
<accession>A0A7X1KM31</accession>
<dbReference type="PANTHER" id="PTHR32552:SF81">
    <property type="entry name" value="TONB-DEPENDENT OUTER MEMBRANE RECEPTOR"/>
    <property type="match status" value="1"/>
</dbReference>
<evidence type="ECO:0000256" key="3">
    <source>
        <dbReference type="ARBA" id="ARBA00022452"/>
    </source>
</evidence>
<keyword evidence="8 12" id="KW-0798">TonB box</keyword>
<dbReference type="AlphaFoldDB" id="A0A7X1KM31"/>
<dbReference type="PROSITE" id="PS52016">
    <property type="entry name" value="TONB_DEPENDENT_REC_3"/>
    <property type="match status" value="1"/>
</dbReference>
<reference evidence="17 18" key="1">
    <citation type="submission" date="2020-08" db="EMBL/GenBank/DDBJ databases">
        <title>The genome sequence of type strain Novosphingobium flavum NBRC 111647.</title>
        <authorList>
            <person name="Liu Y."/>
        </authorList>
    </citation>
    <scope>NUCLEOTIDE SEQUENCE [LARGE SCALE GENOMIC DNA]</scope>
    <source>
        <strain evidence="17 18">NBRC 111647</strain>
    </source>
</reference>
<keyword evidence="2 11" id="KW-0813">Transport</keyword>
<keyword evidence="9 11" id="KW-0472">Membrane</keyword>
<evidence type="ECO:0000256" key="4">
    <source>
        <dbReference type="ARBA" id="ARBA00022496"/>
    </source>
</evidence>
<keyword evidence="4" id="KW-0410">Iron transport</keyword>
<feature type="domain" description="TonB-dependent receptor plug" evidence="16">
    <location>
        <begin position="82"/>
        <end position="190"/>
    </location>
</feature>
<evidence type="ECO:0000256" key="6">
    <source>
        <dbReference type="ARBA" id="ARBA00023004"/>
    </source>
</evidence>
<keyword evidence="6" id="KW-0408">Iron</keyword>
<evidence type="ECO:0000256" key="1">
    <source>
        <dbReference type="ARBA" id="ARBA00004571"/>
    </source>
</evidence>
<comment type="similarity">
    <text evidence="11 12">Belongs to the TonB-dependent receptor family.</text>
</comment>
<evidence type="ECO:0000256" key="7">
    <source>
        <dbReference type="ARBA" id="ARBA00023065"/>
    </source>
</evidence>
<dbReference type="Pfam" id="PF00593">
    <property type="entry name" value="TonB_dep_Rec_b-barrel"/>
    <property type="match status" value="1"/>
</dbReference>
<evidence type="ECO:0000313" key="17">
    <source>
        <dbReference type="EMBL" id="MBC2666206.1"/>
    </source>
</evidence>
<evidence type="ECO:0000256" key="12">
    <source>
        <dbReference type="RuleBase" id="RU003357"/>
    </source>
</evidence>
<feature type="signal peptide" evidence="14">
    <location>
        <begin position="1"/>
        <end position="25"/>
    </location>
</feature>
<evidence type="ECO:0000256" key="9">
    <source>
        <dbReference type="ARBA" id="ARBA00023136"/>
    </source>
</evidence>
<dbReference type="GO" id="GO:0009279">
    <property type="term" value="C:cell outer membrane"/>
    <property type="evidence" value="ECO:0007669"/>
    <property type="project" value="UniProtKB-SubCell"/>
</dbReference>
<dbReference type="Proteomes" id="UP000566813">
    <property type="component" value="Unassembled WGS sequence"/>
</dbReference>
<sequence length="865" mass="92496">MHSFVRSGLLAATALGSALPLQAHAEEVPASAAPIATVSATVDAAGADSAAVDGEQRSSAGTGATDQGDIVVTARHRNETSQSVPLAIAVVGGDHIDNTGAFNVGRLQQLTPTLQFYSSNPRNTSVNVRGFGAPLGLTNDGIDQGVGIYVDDVYYSRVASSTFDFLDVAQIEVLRGPQGTLYGKNTTAGAINITSRQPTFDPEGRAEVSFGNYGYVQAKAAVSGPLSDTLAARIAISETKRNGTIWNSTTNKWNNDQSNTGLRAQLLWKAASNLEVSLAGDWSHQNTLCCATVFYAYVPTQKGVLVGGVLNRQYPALYDVAAGKAAGTNAYLTNPANQGFANRISDVDGELRAKQSIGGASLRAKLDLGAGTLTSISAWRFWNWDPSNDRDFTALRITTKSQNPSKQQQFTQELRYNQHSDALDFQLGTFYYYQVVNTNGYQEQGAAATKWLLSPSSDPANVYNLNVLNGLNSTNTIRLANTSWSVYGQASWRPLPGLTIQPGARVNYDKKSGSYNAVVRDAAGNLLTPGMVSTGTPTQKAQIGVLLPESYAPSFSAWNLSYDLTLSYDIAPDVHTYATYSKTFQTGGINLNGVPADATTGLPQTQYQTVAPEGVHHFELGIKSQFFDRKVTLNLAAFRTDISNYQAVFSSNNAASLSTLRGYVANVPKVRSQGIEADFSVRPSERFNAYANFAYTDATYREFTNAPPPIELSGGSTFSGTNCTIPTALPANVSPVSCNISGQQLPGVSKYSLSLGGEGNLPVKFFGKDGQIFLGADGNTRSSFSSNATPSPAATLPGYTLVNFRFGWRSDRDDKGRKIDVYGWVRNAFDKGYVEQLQVAPNSVGLLVANIGDPRTFGGTVKVEF</sequence>
<dbReference type="EMBL" id="JACLAW010000008">
    <property type="protein sequence ID" value="MBC2666206.1"/>
    <property type="molecule type" value="Genomic_DNA"/>
</dbReference>
<keyword evidence="18" id="KW-1185">Reference proteome</keyword>
<dbReference type="InterPro" id="IPR039426">
    <property type="entry name" value="TonB-dep_rcpt-like"/>
</dbReference>